<accession>A0A6J5MFV8</accession>
<protein>
    <recommendedName>
        <fullName evidence="3">Tail completion protein</fullName>
    </recommendedName>
</protein>
<evidence type="ECO:0000313" key="1">
    <source>
        <dbReference type="EMBL" id="CAB4143936.1"/>
    </source>
</evidence>
<dbReference type="EMBL" id="LR797133">
    <property type="protein sequence ID" value="CAB4189342.1"/>
    <property type="molecule type" value="Genomic_DNA"/>
</dbReference>
<evidence type="ECO:0000313" key="2">
    <source>
        <dbReference type="EMBL" id="CAB4189342.1"/>
    </source>
</evidence>
<proteinExistence type="predicted"/>
<evidence type="ECO:0008006" key="3">
    <source>
        <dbReference type="Google" id="ProtNLM"/>
    </source>
</evidence>
<sequence length="147" mass="15390">MSFNDATVIAGLAAHLSAATPPTGYALRAVHSYPPDNLPVVPACVIVPGDDTIGYGASNRQVVLTLNATIYIQPQADLGRKYADLMVWRTWLRDSLINGVTLDGTDAVAQASVVSTAIGNDTWADADYLTISATIEVASVEAINTSA</sequence>
<reference evidence="1" key="1">
    <citation type="submission" date="2020-04" db="EMBL/GenBank/DDBJ databases">
        <authorList>
            <person name="Chiriac C."/>
            <person name="Salcher M."/>
            <person name="Ghai R."/>
            <person name="Kavagutti S V."/>
        </authorList>
    </citation>
    <scope>NUCLEOTIDE SEQUENCE</scope>
</reference>
<gene>
    <name evidence="2" type="ORF">UFOVP1185_38</name>
    <name evidence="1" type="ORF">UFOVP461_2</name>
</gene>
<organism evidence="1">
    <name type="scientific">uncultured Caudovirales phage</name>
    <dbReference type="NCBI Taxonomy" id="2100421"/>
    <lineage>
        <taxon>Viruses</taxon>
        <taxon>Duplodnaviria</taxon>
        <taxon>Heunggongvirae</taxon>
        <taxon>Uroviricota</taxon>
        <taxon>Caudoviricetes</taxon>
        <taxon>Peduoviridae</taxon>
        <taxon>Maltschvirus</taxon>
        <taxon>Maltschvirus maltsch</taxon>
    </lineage>
</organism>
<name>A0A6J5MFV8_9CAUD</name>
<dbReference type="EMBL" id="LR796425">
    <property type="protein sequence ID" value="CAB4143936.1"/>
    <property type="molecule type" value="Genomic_DNA"/>
</dbReference>